<accession>A0A368YM18</accession>
<keyword evidence="2" id="KW-1185">Reference proteome</keyword>
<dbReference type="OrthoDB" id="7722953at2"/>
<dbReference type="AlphaFoldDB" id="A0A368YM18"/>
<dbReference type="EMBL" id="QPJL01000028">
    <property type="protein sequence ID" value="RCW79204.1"/>
    <property type="molecule type" value="Genomic_DNA"/>
</dbReference>
<sequence length="173" mass="19314">MVSENTTRVSFRLKTDIHELIQKLSAEAGIDPSAFMQRALEDAVYPYLSAERQKELDDTKALYSVAQQKARDVFNSGRFDEHFTLTVFGELMADPASRALYEEVIGAPALTDGAPKKTPLNMYLGWYIKHAIDAEPLLDDSGKPRRAFVKDQPIKSYTLLKLGTSASSRIARS</sequence>
<dbReference type="RefSeq" id="WP_114350643.1">
    <property type="nucleotide sequence ID" value="NZ_QPJL01000028.1"/>
</dbReference>
<name>A0A368YM18_9RHOB</name>
<reference evidence="1 2" key="1">
    <citation type="submission" date="2018-07" db="EMBL/GenBank/DDBJ databases">
        <title>Genomic Encyclopedia of Type Strains, Phase III (KMG-III): the genomes of soil and plant-associated and newly described type strains.</title>
        <authorList>
            <person name="Whitman W."/>
        </authorList>
    </citation>
    <scope>NUCLEOTIDE SEQUENCE [LARGE SCALE GENOMIC DNA]</scope>
    <source>
        <strain evidence="1 2">CECT 8525</strain>
    </source>
</reference>
<protein>
    <submittedName>
        <fullName evidence="1">Uncharacterized protein</fullName>
    </submittedName>
</protein>
<organism evidence="1 2">
    <name type="scientific">Paracoccus lutimaris</name>
    <dbReference type="NCBI Taxonomy" id="1490030"/>
    <lineage>
        <taxon>Bacteria</taxon>
        <taxon>Pseudomonadati</taxon>
        <taxon>Pseudomonadota</taxon>
        <taxon>Alphaproteobacteria</taxon>
        <taxon>Rhodobacterales</taxon>
        <taxon>Paracoccaceae</taxon>
        <taxon>Paracoccus</taxon>
    </lineage>
</organism>
<proteinExistence type="predicted"/>
<comment type="caution">
    <text evidence="1">The sequence shown here is derived from an EMBL/GenBank/DDBJ whole genome shotgun (WGS) entry which is preliminary data.</text>
</comment>
<evidence type="ECO:0000313" key="1">
    <source>
        <dbReference type="EMBL" id="RCW79204.1"/>
    </source>
</evidence>
<evidence type="ECO:0000313" key="2">
    <source>
        <dbReference type="Proteomes" id="UP000253345"/>
    </source>
</evidence>
<dbReference type="Proteomes" id="UP000253345">
    <property type="component" value="Unassembled WGS sequence"/>
</dbReference>
<gene>
    <name evidence="1" type="ORF">DFP89_12823</name>
</gene>